<keyword evidence="1 3" id="KW-0547">Nucleotide-binding</keyword>
<dbReference type="PROSITE" id="PS51161">
    <property type="entry name" value="ATP_CONE"/>
    <property type="match status" value="1"/>
</dbReference>
<organism evidence="5 6">
    <name type="scientific">Anaerococcus murdochii</name>
    <dbReference type="NCBI Taxonomy" id="411577"/>
    <lineage>
        <taxon>Bacteria</taxon>
        <taxon>Bacillati</taxon>
        <taxon>Bacillota</taxon>
        <taxon>Tissierellia</taxon>
        <taxon>Tissierellales</taxon>
        <taxon>Peptoniphilaceae</taxon>
        <taxon>Anaerococcus</taxon>
    </lineage>
</organism>
<keyword evidence="6" id="KW-1185">Reference proteome</keyword>
<keyword evidence="2 3" id="KW-0067">ATP-binding</keyword>
<dbReference type="InterPro" id="IPR005144">
    <property type="entry name" value="ATP-cone_dom"/>
</dbReference>
<dbReference type="EMBL" id="JAIPME010000002">
    <property type="protein sequence ID" value="MBZ2386742.1"/>
    <property type="molecule type" value="Genomic_DNA"/>
</dbReference>
<accession>A0ABS7SYY5</accession>
<proteinExistence type="predicted"/>
<name>A0ABS7SYY5_9FIRM</name>
<sequence>MTEKILNLLTDFLKNNKIEGLDLVEIAKSLPVDEIMEMVTGRDEYVVKRSGNIEKYNEDKISRSIKNAADRAGMQINTSDVSIILKDVADRLFHGDDKRITRTTEVRDIILEALENDGFSKISQAYADYAKNQN</sequence>
<feature type="domain" description="ATP-cone" evidence="4">
    <location>
        <begin position="44"/>
        <end position="134"/>
    </location>
</feature>
<dbReference type="Pfam" id="PF03477">
    <property type="entry name" value="ATP-cone"/>
    <property type="match status" value="1"/>
</dbReference>
<gene>
    <name evidence="5" type="ORF">K8P03_05545</name>
</gene>
<evidence type="ECO:0000313" key="6">
    <source>
        <dbReference type="Proteomes" id="UP000734271"/>
    </source>
</evidence>
<evidence type="ECO:0000256" key="2">
    <source>
        <dbReference type="ARBA" id="ARBA00022840"/>
    </source>
</evidence>
<evidence type="ECO:0000256" key="3">
    <source>
        <dbReference type="PROSITE-ProRule" id="PRU00492"/>
    </source>
</evidence>
<reference evidence="5 6" key="1">
    <citation type="submission" date="2021-08" db="EMBL/GenBank/DDBJ databases">
        <title>FDA dAtabase for Regulatory Grade micrObial Sequences (FDA-ARGOS): Supporting development and validation of Infectious Disease Dx tests.</title>
        <authorList>
            <person name="Sproer C."/>
            <person name="Gronow S."/>
            <person name="Severitt S."/>
            <person name="Schroder I."/>
            <person name="Tallon L."/>
            <person name="Sadzewicz L."/>
            <person name="Zhao X."/>
            <person name="Boylan J."/>
            <person name="Ott S."/>
            <person name="Bowen H."/>
            <person name="Vavikolanu K."/>
            <person name="Hazen T."/>
            <person name="Aluvathingal J."/>
            <person name="Nadendla S."/>
            <person name="Lowell S."/>
            <person name="Myers T."/>
            <person name="Yan Y."/>
            <person name="Sichtig H."/>
        </authorList>
    </citation>
    <scope>NUCLEOTIDE SEQUENCE [LARGE SCALE GENOMIC DNA]</scope>
    <source>
        <strain evidence="5 6">FDAARGOS_1460</strain>
    </source>
</reference>
<protein>
    <recommendedName>
        <fullName evidence="4">ATP-cone domain-containing protein</fullName>
    </recommendedName>
</protein>
<evidence type="ECO:0000313" key="5">
    <source>
        <dbReference type="EMBL" id="MBZ2386742.1"/>
    </source>
</evidence>
<comment type="caution">
    <text evidence="5">The sequence shown here is derived from an EMBL/GenBank/DDBJ whole genome shotgun (WGS) entry which is preliminary data.</text>
</comment>
<dbReference type="RefSeq" id="WP_223419127.1">
    <property type="nucleotide sequence ID" value="NZ_JAIPME010000002.1"/>
</dbReference>
<evidence type="ECO:0000259" key="4">
    <source>
        <dbReference type="PROSITE" id="PS51161"/>
    </source>
</evidence>
<evidence type="ECO:0000256" key="1">
    <source>
        <dbReference type="ARBA" id="ARBA00022741"/>
    </source>
</evidence>
<dbReference type="Proteomes" id="UP000734271">
    <property type="component" value="Unassembled WGS sequence"/>
</dbReference>